<feature type="region of interest" description="Disordered" evidence="1">
    <location>
        <begin position="1"/>
        <end position="27"/>
    </location>
</feature>
<evidence type="ECO:0000256" key="1">
    <source>
        <dbReference type="SAM" id="MobiDB-lite"/>
    </source>
</evidence>
<evidence type="ECO:0000313" key="2">
    <source>
        <dbReference type="EMBL" id="GBP71763.1"/>
    </source>
</evidence>
<feature type="compositionally biased region" description="Basic residues" evidence="1">
    <location>
        <begin position="18"/>
        <end position="27"/>
    </location>
</feature>
<dbReference type="AlphaFoldDB" id="A0A4C1Y8W5"/>
<dbReference type="Proteomes" id="UP000299102">
    <property type="component" value="Unassembled WGS sequence"/>
</dbReference>
<keyword evidence="3" id="KW-1185">Reference proteome</keyword>
<protein>
    <submittedName>
        <fullName evidence="2">Uncharacterized protein</fullName>
    </submittedName>
</protein>
<reference evidence="2 3" key="1">
    <citation type="journal article" date="2019" name="Commun. Biol.">
        <title>The bagworm genome reveals a unique fibroin gene that provides high tensile strength.</title>
        <authorList>
            <person name="Kono N."/>
            <person name="Nakamura H."/>
            <person name="Ohtoshi R."/>
            <person name="Tomita M."/>
            <person name="Numata K."/>
            <person name="Arakawa K."/>
        </authorList>
    </citation>
    <scope>NUCLEOTIDE SEQUENCE [LARGE SCALE GENOMIC DNA]</scope>
</reference>
<accession>A0A4C1Y8W5</accession>
<comment type="caution">
    <text evidence="2">The sequence shown here is derived from an EMBL/GenBank/DDBJ whole genome shotgun (WGS) entry which is preliminary data.</text>
</comment>
<proteinExistence type="predicted"/>
<organism evidence="2 3">
    <name type="scientific">Eumeta variegata</name>
    <name type="common">Bagworm moth</name>
    <name type="synonym">Eumeta japonica</name>
    <dbReference type="NCBI Taxonomy" id="151549"/>
    <lineage>
        <taxon>Eukaryota</taxon>
        <taxon>Metazoa</taxon>
        <taxon>Ecdysozoa</taxon>
        <taxon>Arthropoda</taxon>
        <taxon>Hexapoda</taxon>
        <taxon>Insecta</taxon>
        <taxon>Pterygota</taxon>
        <taxon>Neoptera</taxon>
        <taxon>Endopterygota</taxon>
        <taxon>Lepidoptera</taxon>
        <taxon>Glossata</taxon>
        <taxon>Ditrysia</taxon>
        <taxon>Tineoidea</taxon>
        <taxon>Psychidae</taxon>
        <taxon>Oiketicinae</taxon>
        <taxon>Eumeta</taxon>
    </lineage>
</organism>
<evidence type="ECO:0000313" key="3">
    <source>
        <dbReference type="Proteomes" id="UP000299102"/>
    </source>
</evidence>
<name>A0A4C1Y8W5_EUMVA</name>
<dbReference type="EMBL" id="BGZK01001120">
    <property type="protein sequence ID" value="GBP71763.1"/>
    <property type="molecule type" value="Genomic_DNA"/>
</dbReference>
<sequence length="226" mass="25378">MLTIAENTRKPISSSTSRGRRRQTRPRRVRRYGTLTFTYVYVCDVCARRDRSVKEPVYDVSLSVRYLPNLMWKSGMLARIEETTDRRRVRLRDADVQRVHRLGGTVLVTMKTELGPIAAAGARRGAREALSIPPDHSYLLMHSAGLLEPAQCKQQSSEAIPARNSTAPTPSNVGCCARGRPIIVEWERDARHSAGLSLVRVSTVSTKRDAEAYTHLVYEKSRDAAE</sequence>
<gene>
    <name evidence="2" type="ORF">EVAR_58860_1</name>
</gene>